<dbReference type="Proteomes" id="UP001205506">
    <property type="component" value="Unassembled WGS sequence"/>
</dbReference>
<evidence type="ECO:0000313" key="4">
    <source>
        <dbReference type="EMBL" id="MCE4123178.1"/>
    </source>
</evidence>
<name>A0A3E5A9C5_9BACT</name>
<reference evidence="5" key="5">
    <citation type="submission" date="2022-07" db="EMBL/GenBank/DDBJ databases">
        <title>Prevotella copri.</title>
        <authorList>
            <person name="Yang C."/>
        </authorList>
    </citation>
    <scope>NUCLEOTIDE SEQUENCE</scope>
    <source>
        <strain evidence="7">HF1476</strain>
        <strain evidence="6">HF1805</strain>
        <strain evidence="5">HF88</strain>
    </source>
</reference>
<accession>A0A3E5A9C5</accession>
<dbReference type="EMBL" id="JANDWN010000016">
    <property type="protein sequence ID" value="MCP9599818.1"/>
    <property type="molecule type" value="Genomic_DNA"/>
</dbReference>
<feature type="domain" description="DUF234" evidence="2">
    <location>
        <begin position="317"/>
        <end position="402"/>
    </location>
</feature>
<comment type="caution">
    <text evidence="13">The sequence shown here is derived from an EMBL/GenBank/DDBJ whole genome shotgun (WGS) entry which is preliminary data.</text>
</comment>
<reference evidence="19" key="2">
    <citation type="submission" date="2019-09" db="EMBL/GenBank/DDBJ databases">
        <title>Distinct polysaccharide growth profiles of human intestinal Prevotella copri isolates.</title>
        <authorList>
            <person name="Fehlner-Peach H."/>
            <person name="Magnabosco C."/>
            <person name="Raghavan V."/>
            <person name="Scher J.U."/>
            <person name="Tett A."/>
            <person name="Cox L.M."/>
            <person name="Gottsegen C."/>
            <person name="Watters A."/>
            <person name="Wiltshire- Gordon J.D."/>
            <person name="Segata N."/>
            <person name="Bonneau R."/>
            <person name="Littman D.R."/>
        </authorList>
    </citation>
    <scope>NUCLEOTIDE SEQUENCE [LARGE SCALE GENOMIC DNA]</scope>
    <source>
        <strain evidence="19">BU41712</strain>
    </source>
</reference>
<dbReference type="EMBL" id="JAHOEP010000027">
    <property type="protein sequence ID" value="MBV3408759.1"/>
    <property type="molecule type" value="Genomic_DNA"/>
</dbReference>
<evidence type="ECO:0000313" key="5">
    <source>
        <dbReference type="EMBL" id="MCP9500023.1"/>
    </source>
</evidence>
<dbReference type="Proteomes" id="UP001200307">
    <property type="component" value="Unassembled WGS sequence"/>
</dbReference>
<evidence type="ECO:0000313" key="19">
    <source>
        <dbReference type="Proteomes" id="UP000423156"/>
    </source>
</evidence>
<dbReference type="Proteomes" id="UP000286077">
    <property type="component" value="Unassembled WGS sequence"/>
</dbReference>
<dbReference type="Proteomes" id="UP001206014">
    <property type="component" value="Unassembled WGS sequence"/>
</dbReference>
<dbReference type="Proteomes" id="UP000286501">
    <property type="component" value="Unassembled WGS sequence"/>
</dbReference>
<evidence type="ECO:0000313" key="8">
    <source>
        <dbReference type="EMBL" id="MQN77858.1"/>
    </source>
</evidence>
<dbReference type="InterPro" id="IPR011579">
    <property type="entry name" value="ATPase_dom"/>
</dbReference>
<evidence type="ECO:0000313" key="15">
    <source>
        <dbReference type="Proteomes" id="UP000261245"/>
    </source>
</evidence>
<dbReference type="EMBL" id="QSUC01000039">
    <property type="protein sequence ID" value="RGN06099.1"/>
    <property type="molecule type" value="Genomic_DNA"/>
</dbReference>
<evidence type="ECO:0000313" key="18">
    <source>
        <dbReference type="Proteomes" id="UP000286501"/>
    </source>
</evidence>
<dbReference type="Proteomes" id="UP000284990">
    <property type="component" value="Unassembled WGS sequence"/>
</dbReference>
<protein>
    <submittedName>
        <fullName evidence="3 13">ATPase</fullName>
    </submittedName>
</protein>
<organism evidence="13 18">
    <name type="scientific">Segatella copri</name>
    <dbReference type="NCBI Taxonomy" id="165179"/>
    <lineage>
        <taxon>Bacteria</taxon>
        <taxon>Pseudomonadati</taxon>
        <taxon>Bacteroidota</taxon>
        <taxon>Bacteroidia</taxon>
        <taxon>Bacteroidales</taxon>
        <taxon>Prevotellaceae</taxon>
        <taxon>Segatella</taxon>
    </lineage>
</organism>
<dbReference type="EMBL" id="VZBZ01000108">
    <property type="protein sequence ID" value="MQN77858.1"/>
    <property type="molecule type" value="Genomic_DNA"/>
</dbReference>
<dbReference type="Proteomes" id="UP000261187">
    <property type="component" value="Unassembled WGS sequence"/>
</dbReference>
<evidence type="ECO:0000259" key="1">
    <source>
        <dbReference type="Pfam" id="PF01637"/>
    </source>
</evidence>
<evidence type="ECO:0000313" key="6">
    <source>
        <dbReference type="EMBL" id="MCP9550472.1"/>
    </source>
</evidence>
<proteinExistence type="predicted"/>
<dbReference type="PANTHER" id="PTHR34704:SF1">
    <property type="entry name" value="ATPASE"/>
    <property type="match status" value="1"/>
</dbReference>
<dbReference type="PANTHER" id="PTHR34704">
    <property type="entry name" value="ATPASE"/>
    <property type="match status" value="1"/>
</dbReference>
<dbReference type="InterPro" id="IPR004256">
    <property type="entry name" value="DUF234"/>
</dbReference>
<dbReference type="Proteomes" id="UP000423156">
    <property type="component" value="Unassembled WGS sequence"/>
</dbReference>
<dbReference type="Gene3D" id="3.40.50.300">
    <property type="entry name" value="P-loop containing nucleotide triphosphate hydrolases"/>
    <property type="match status" value="1"/>
</dbReference>
<dbReference type="Proteomes" id="UP001196316">
    <property type="component" value="Unassembled WGS sequence"/>
</dbReference>
<evidence type="ECO:0000313" key="7">
    <source>
        <dbReference type="EMBL" id="MCP9599818.1"/>
    </source>
</evidence>
<dbReference type="EMBL" id="JAJTVO010000027">
    <property type="protein sequence ID" value="MCE4123178.1"/>
    <property type="molecule type" value="Genomic_DNA"/>
</dbReference>
<evidence type="ECO:0000313" key="3">
    <source>
        <dbReference type="EMBL" id="MBV3408759.1"/>
    </source>
</evidence>
<dbReference type="AlphaFoldDB" id="A0A3E5A9C5"/>
<dbReference type="Proteomes" id="UP000261245">
    <property type="component" value="Unassembled WGS sequence"/>
</dbReference>
<dbReference type="Pfam" id="PF01637">
    <property type="entry name" value="ATPase_2"/>
    <property type="match status" value="1"/>
</dbReference>
<evidence type="ECO:0000313" key="11">
    <source>
        <dbReference type="EMBL" id="RGW64716.1"/>
    </source>
</evidence>
<dbReference type="GO" id="GO:0005524">
    <property type="term" value="F:ATP binding"/>
    <property type="evidence" value="ECO:0007669"/>
    <property type="project" value="InterPro"/>
</dbReference>
<reference evidence="14 15" key="1">
    <citation type="submission" date="2018-08" db="EMBL/GenBank/DDBJ databases">
        <title>A genome reference for cultivated species of the human gut microbiota.</title>
        <authorList>
            <person name="Zou Y."/>
            <person name="Xue W."/>
            <person name="Luo G."/>
        </authorList>
    </citation>
    <scope>NUCLEOTIDE SEQUENCE [LARGE SCALE GENOMIC DNA]</scope>
    <source>
        <strain evidence="11 17">AF11-14</strain>
        <strain evidence="13 18">AM22-1</strain>
        <strain evidence="12 16">AM42-23AC</strain>
        <strain evidence="10 15">OM06-11</strain>
        <strain evidence="9 14">TF06-40</strain>
    </source>
</reference>
<reference evidence="4" key="4">
    <citation type="submission" date="2021-12" db="EMBL/GenBank/DDBJ databases">
        <authorList>
            <person name="Lv X."/>
        </authorList>
    </citation>
    <scope>NUCLEOTIDE SEQUENCE</scope>
    <source>
        <strain evidence="4">HF2106</strain>
    </source>
</reference>
<dbReference type="EMBL" id="JANDXR010000001">
    <property type="protein sequence ID" value="MCP9500023.1"/>
    <property type="molecule type" value="Genomic_DNA"/>
</dbReference>
<dbReference type="EMBL" id="QSFW01000005">
    <property type="protein sequence ID" value="RHA88332.1"/>
    <property type="molecule type" value="Genomic_DNA"/>
</dbReference>
<dbReference type="Proteomes" id="UP001204486">
    <property type="component" value="Unassembled WGS sequence"/>
</dbReference>
<sequence>MKFFGRQNEIKELQEIRNLSLQTARFTIVTGRRRSGKTSLLIKAYEDVQDMLYFFVARKSEAELCRDFIEEMTSKLQLPILGEVTRFADIFKYLLQLSKIRPITLIIDEFQDFKRVNPSIFSDMQKIWDLNKQEAHINLVVCGSVYSLMNIIFKNNKQPLYGRQTGEIKVTPFPPSVIKEILSTYNSAYTNDDLLALYSYTGGVAEYVEMMMDAGATTKEQMTERFIAKNSYFIYEGKNMLIEEFGKDYARYFEILQLIASGYTTRGEIESIMKIELSGYLTKLENDYSLISRYIPMFQKTNRNIRYQIEDNFLRVWFRYIYKYGYMIEVGANKKLKMVMDKSYTTYTGKVLERYFIAKMIESEEYTQIASWWDRKGENEIDIIAADELEQKVIFYEVKRQAKDINLGILKDKAEHFFQATGKFKKFDIGYQGLSMEDM</sequence>
<reference evidence="3" key="3">
    <citation type="submission" date="2021-06" db="EMBL/GenBank/DDBJ databases">
        <title>Collection of gut derived symbiotic bacterial strains cultured from healthy donors.</title>
        <authorList>
            <person name="Lin H."/>
            <person name="Littmann E."/>
            <person name="Pamer E.G."/>
        </authorList>
    </citation>
    <scope>NUCLEOTIDE SEQUENCE</scope>
    <source>
        <strain evidence="3">MSK.21.60</strain>
    </source>
</reference>
<dbReference type="InterPro" id="IPR027417">
    <property type="entry name" value="P-loop_NTPase"/>
</dbReference>
<evidence type="ECO:0000313" key="16">
    <source>
        <dbReference type="Proteomes" id="UP000284990"/>
    </source>
</evidence>
<dbReference type="EMBL" id="QSSA01000014">
    <property type="protein sequence ID" value="RGL60035.1"/>
    <property type="molecule type" value="Genomic_DNA"/>
</dbReference>
<evidence type="ECO:0000313" key="10">
    <source>
        <dbReference type="EMBL" id="RGN06099.1"/>
    </source>
</evidence>
<dbReference type="EMBL" id="QRIN01000123">
    <property type="protein sequence ID" value="RHG60764.1"/>
    <property type="molecule type" value="Genomic_DNA"/>
</dbReference>
<dbReference type="RefSeq" id="WP_117693774.1">
    <property type="nucleotide sequence ID" value="NZ_CAXTHI010000004.1"/>
</dbReference>
<evidence type="ECO:0000313" key="12">
    <source>
        <dbReference type="EMBL" id="RHA88332.1"/>
    </source>
</evidence>
<evidence type="ECO:0000259" key="2">
    <source>
        <dbReference type="Pfam" id="PF03008"/>
    </source>
</evidence>
<evidence type="ECO:0000313" key="14">
    <source>
        <dbReference type="Proteomes" id="UP000261187"/>
    </source>
</evidence>
<dbReference type="SUPFAM" id="SSF52540">
    <property type="entry name" value="P-loop containing nucleoside triphosphate hydrolases"/>
    <property type="match status" value="1"/>
</dbReference>
<evidence type="ECO:0000313" key="9">
    <source>
        <dbReference type="EMBL" id="RGL60035.1"/>
    </source>
</evidence>
<evidence type="ECO:0000313" key="13">
    <source>
        <dbReference type="EMBL" id="RHG60764.1"/>
    </source>
</evidence>
<reference evidence="8" key="6">
    <citation type="submission" date="2022-12" db="EMBL/GenBank/DDBJ databases">
        <title>Distinct polysaccharide growth profiles of human intestinal Prevotella copri isolates.</title>
        <authorList>
            <person name="Fehlner-Peach H."/>
            <person name="Magnabosco C."/>
            <person name="Raghavan V."/>
            <person name="Scher J.U."/>
            <person name="Tett A."/>
            <person name="Cox L.M."/>
            <person name="Gottsegen C."/>
            <person name="Watters A."/>
            <person name="Wiltshire- Gordon J.D."/>
            <person name="Segata N."/>
            <person name="Bonneau R."/>
            <person name="Littman D.R."/>
        </authorList>
    </citation>
    <scope>NUCLEOTIDE SEQUENCE</scope>
    <source>
        <strain evidence="8">BU41712</strain>
    </source>
</reference>
<evidence type="ECO:0000313" key="17">
    <source>
        <dbReference type="Proteomes" id="UP000286077"/>
    </source>
</evidence>
<gene>
    <name evidence="13" type="ORF">DW250_15680</name>
    <name evidence="12" type="ORF">DW916_03020</name>
    <name evidence="11" type="ORF">DWV60_14135</name>
    <name evidence="10" type="ORF">DXB80_11780</name>
    <name evidence="9" type="ORF">DXC61_07555</name>
    <name evidence="8" type="ORF">F7D71_08310</name>
    <name evidence="3" type="ORF">KSW80_10170</name>
    <name evidence="4" type="ORF">LYY06_13085</name>
    <name evidence="7" type="ORF">NNC55_07615</name>
    <name evidence="6" type="ORF">NNC68_13480</name>
    <name evidence="5" type="ORF">NND11_00410</name>
</gene>
<dbReference type="EMBL" id="QSAQ01000044">
    <property type="protein sequence ID" value="RGW64716.1"/>
    <property type="molecule type" value="Genomic_DNA"/>
</dbReference>
<dbReference type="EMBL" id="JANDWU010000033">
    <property type="protein sequence ID" value="MCP9550472.1"/>
    <property type="molecule type" value="Genomic_DNA"/>
</dbReference>
<feature type="domain" description="ATPase" evidence="1">
    <location>
        <begin position="3"/>
        <end position="210"/>
    </location>
</feature>
<dbReference type="Pfam" id="PF03008">
    <property type="entry name" value="DUF234"/>
    <property type="match status" value="1"/>
</dbReference>